<name>A0ABP0QJ38_9DINO</name>
<organism evidence="1 2">
    <name type="scientific">Durusdinium trenchii</name>
    <dbReference type="NCBI Taxonomy" id="1381693"/>
    <lineage>
        <taxon>Eukaryota</taxon>
        <taxon>Sar</taxon>
        <taxon>Alveolata</taxon>
        <taxon>Dinophyceae</taxon>
        <taxon>Suessiales</taxon>
        <taxon>Symbiodiniaceae</taxon>
        <taxon>Durusdinium</taxon>
    </lineage>
</organism>
<keyword evidence="2" id="KW-1185">Reference proteome</keyword>
<keyword evidence="1" id="KW-0695">RNA-directed DNA polymerase</keyword>
<evidence type="ECO:0000313" key="1">
    <source>
        <dbReference type="EMBL" id="CAK9088244.1"/>
    </source>
</evidence>
<dbReference type="EMBL" id="CAXAMM010039675">
    <property type="protein sequence ID" value="CAK9088244.1"/>
    <property type="molecule type" value="Genomic_DNA"/>
</dbReference>
<accession>A0ABP0QJ38</accession>
<evidence type="ECO:0000313" key="2">
    <source>
        <dbReference type="Proteomes" id="UP001642464"/>
    </source>
</evidence>
<proteinExistence type="predicted"/>
<sequence>MSKLESLQLNPEEKTNVIYKAEVLALVLGIRSLLPETGIDISSEIVAYTDNEAALSALISRKTNSIIVRASVNLLDEWELATGATVWYERVASTANPADAPSRGELADLDVSCRIPLSGDHVLKLLSAGLMSP</sequence>
<gene>
    <name evidence="1" type="ORF">SCF082_LOCUS41671</name>
</gene>
<dbReference type="Proteomes" id="UP001642464">
    <property type="component" value="Unassembled WGS sequence"/>
</dbReference>
<keyword evidence="1" id="KW-0548">Nucleotidyltransferase</keyword>
<reference evidence="1 2" key="1">
    <citation type="submission" date="2024-02" db="EMBL/GenBank/DDBJ databases">
        <authorList>
            <person name="Chen Y."/>
            <person name="Shah S."/>
            <person name="Dougan E. K."/>
            <person name="Thang M."/>
            <person name="Chan C."/>
        </authorList>
    </citation>
    <scope>NUCLEOTIDE SEQUENCE [LARGE SCALE GENOMIC DNA]</scope>
</reference>
<keyword evidence="1" id="KW-0808">Transferase</keyword>
<protein>
    <submittedName>
        <fullName evidence="1">RNA-directed DNA polymerase from mobile element jockey</fullName>
    </submittedName>
</protein>
<dbReference type="GO" id="GO:0003964">
    <property type="term" value="F:RNA-directed DNA polymerase activity"/>
    <property type="evidence" value="ECO:0007669"/>
    <property type="project" value="UniProtKB-KW"/>
</dbReference>
<comment type="caution">
    <text evidence="1">The sequence shown here is derived from an EMBL/GenBank/DDBJ whole genome shotgun (WGS) entry which is preliminary data.</text>
</comment>